<organism evidence="2">
    <name type="scientific">Anguilla anguilla</name>
    <name type="common">European freshwater eel</name>
    <name type="synonym">Muraena anguilla</name>
    <dbReference type="NCBI Taxonomy" id="7936"/>
    <lineage>
        <taxon>Eukaryota</taxon>
        <taxon>Metazoa</taxon>
        <taxon>Chordata</taxon>
        <taxon>Craniata</taxon>
        <taxon>Vertebrata</taxon>
        <taxon>Euteleostomi</taxon>
        <taxon>Actinopterygii</taxon>
        <taxon>Neopterygii</taxon>
        <taxon>Teleostei</taxon>
        <taxon>Anguilliformes</taxon>
        <taxon>Anguillidae</taxon>
        <taxon>Anguilla</taxon>
    </lineage>
</organism>
<dbReference type="AlphaFoldDB" id="A0A0E9W7Z8"/>
<keyword evidence="1" id="KW-1133">Transmembrane helix</keyword>
<sequence>MFRGKEREKEPTNKQTGKPIRFMFMCVDWLCTCLFLQCILNITVMQFCVFQTLT</sequence>
<reference evidence="2" key="1">
    <citation type="submission" date="2014-11" db="EMBL/GenBank/DDBJ databases">
        <authorList>
            <person name="Amaro Gonzalez C."/>
        </authorList>
    </citation>
    <scope>NUCLEOTIDE SEQUENCE</scope>
</reference>
<accession>A0A0E9W7Z8</accession>
<name>A0A0E9W7Z8_ANGAN</name>
<keyword evidence="1" id="KW-0812">Transmembrane</keyword>
<evidence type="ECO:0000313" key="2">
    <source>
        <dbReference type="EMBL" id="JAH86482.1"/>
    </source>
</evidence>
<protein>
    <submittedName>
        <fullName evidence="2">Uncharacterized protein</fullName>
    </submittedName>
</protein>
<feature type="transmembrane region" description="Helical" evidence="1">
    <location>
        <begin position="20"/>
        <end position="44"/>
    </location>
</feature>
<evidence type="ECO:0000256" key="1">
    <source>
        <dbReference type="SAM" id="Phobius"/>
    </source>
</evidence>
<proteinExistence type="predicted"/>
<dbReference type="EMBL" id="GBXM01022095">
    <property type="protein sequence ID" value="JAH86482.1"/>
    <property type="molecule type" value="Transcribed_RNA"/>
</dbReference>
<reference evidence="2" key="2">
    <citation type="journal article" date="2015" name="Fish Shellfish Immunol.">
        <title>Early steps in the European eel (Anguilla anguilla)-Vibrio vulnificus interaction in the gills: Role of the RtxA13 toxin.</title>
        <authorList>
            <person name="Callol A."/>
            <person name="Pajuelo D."/>
            <person name="Ebbesson L."/>
            <person name="Teles M."/>
            <person name="MacKenzie S."/>
            <person name="Amaro C."/>
        </authorList>
    </citation>
    <scope>NUCLEOTIDE SEQUENCE</scope>
</reference>
<keyword evidence="1" id="KW-0472">Membrane</keyword>